<dbReference type="CDD" id="cd06502">
    <property type="entry name" value="TA_like"/>
    <property type="match status" value="1"/>
</dbReference>
<dbReference type="Proteomes" id="UP000605970">
    <property type="component" value="Unassembled WGS sequence"/>
</dbReference>
<evidence type="ECO:0000256" key="4">
    <source>
        <dbReference type="SAM" id="MobiDB-lite"/>
    </source>
</evidence>
<dbReference type="InterPro" id="IPR015424">
    <property type="entry name" value="PyrdxlP-dep_Trfase"/>
</dbReference>
<dbReference type="GO" id="GO:0016829">
    <property type="term" value="F:lyase activity"/>
    <property type="evidence" value="ECO:0007669"/>
    <property type="project" value="InterPro"/>
</dbReference>
<keyword evidence="8" id="KW-1185">Reference proteome</keyword>
<dbReference type="AlphaFoldDB" id="A0A8S9ZNQ2"/>
<dbReference type="OrthoDB" id="10261951at2759"/>
<evidence type="ECO:0000313" key="7">
    <source>
        <dbReference type="EMBL" id="KAF7635050.1"/>
    </source>
</evidence>
<evidence type="ECO:0000256" key="3">
    <source>
        <dbReference type="ARBA" id="ARBA00022898"/>
    </source>
</evidence>
<sequence>MEDNDNISLTYSTFAEAKKNGRFIVIFSPFSTSSIVMSTEDDHHKQNGKDKPAKGHKIILTSDNWTGAHPAISEALLRHSAGCDKAYGAGDLDKKIEKTFNQIFEREVAVYFVGTGTAANALAMAYLNRPGGIIFSHKHAHLIEDECGAPEYFTGGARMFGVDGALGKIDPNELKEVIARFPANPDHVHSGQSMAISITQSTESGTVYSLEQIKQISEIAHSNGLPLHMDGARFANALCALNCTPAEMTWKAGVDILSFGATKNGCWCAEAIIVFNDIQQADRNFPYLRKRAAHLFSKTRFVAAQFEAYFRDDLWLKNARHANKMATRLASVIKSSNNCRLAWEVEANEVFVVMSRNIVEMLKERGTSPFYEWNVPDRERKELNLCQEEGLYRLVATFATSKNEVDEFGKLLSQYFIFSSIIYWLECRFPPPGPQSGRLSYQTIINNALIEENQSIYIQQQIDFNFISNLIINSDECSQLINIKWLNNLNNNNNESIILETFNKRILKFNKNNTNINEPFICRQMLIPRPECQFELRSDKDKIRLNLLNLRKKYLKTSNTLSISFRTSKPNGRLIELIDGGNGPLGILDIIDGYLLLSNHIIHPSKLLTDVMMEVKKEWICNNNNDYLLNNNLIEVHQSLPQQHLFSQPAACSPSIYEQNYCNCKGPNSALIQNRGYTLSSVHFSRYSDRLAFLFIPMKNNNFNLKTPISILFKSEKEIDGNEKCFSCFIQMEKTFGSNDDWIRISLFYQLGNNFMSVNDLVIFIGDKFRRDYQDNTKEKIPSLEGCISEIIINVPFQNNSIKIPIQTPSFISSNGQLEESKEYGIFEEFLLNQQLDYRLHLFSIENKINNYGLNNNNENLILIRFDNQIKYLQLDELPIFILSSSSLETFDIELFFNKKENENNKLINFNKNGCIEELIFIYSTQNSNEDLFSSINDYQQVNYSNKFKLTNFCGIYDPNIWLGNTSNWELINSILFESSSPLISIRPLESSPRKKLLFTNGSSTPPSPIRMTPLRPQQQNKIVYSSSSPIPSIQQLQPSSIPQSSSFLNDLNNNNKNNLLLTPSSPISELLTYSSISPPSNDSFIKDNELMRPHQIYSPIYIP</sequence>
<dbReference type="GO" id="GO:0006520">
    <property type="term" value="P:amino acid metabolic process"/>
    <property type="evidence" value="ECO:0007669"/>
    <property type="project" value="InterPro"/>
</dbReference>
<dbReference type="PANTHER" id="PTHR48097:SF5">
    <property type="entry name" value="LOW SPECIFICITY L-THREONINE ALDOLASE"/>
    <property type="match status" value="1"/>
</dbReference>
<protein>
    <submittedName>
        <fullName evidence="7">Beta_elim_lyase domain-containing protein</fullName>
    </submittedName>
</protein>
<evidence type="ECO:0000256" key="1">
    <source>
        <dbReference type="ARBA" id="ARBA00001933"/>
    </source>
</evidence>
<dbReference type="InterPro" id="IPR001597">
    <property type="entry name" value="ArAA_b-elim_lyase/Thr_aldolase"/>
</dbReference>
<dbReference type="InterPro" id="IPR058815">
    <property type="entry name" value="ConA_BAM2-like"/>
</dbReference>
<reference evidence="7" key="1">
    <citation type="journal article" date="2020" name="Ecol. Evol.">
        <title>Genome structure and content of the rice root-knot nematode (Meloidogyne graminicola).</title>
        <authorList>
            <person name="Phan N.T."/>
            <person name="Danchin E.G.J."/>
            <person name="Klopp C."/>
            <person name="Perfus-Barbeoch L."/>
            <person name="Kozlowski D.K."/>
            <person name="Koutsovoulos G.D."/>
            <person name="Lopez-Roques C."/>
            <person name="Bouchez O."/>
            <person name="Zahm M."/>
            <person name="Besnard G."/>
            <person name="Bellafiore S."/>
        </authorList>
    </citation>
    <scope>NUCLEOTIDE SEQUENCE</scope>
    <source>
        <strain evidence="7">VN-18</strain>
    </source>
</reference>
<proteinExistence type="inferred from homology"/>
<comment type="cofactor">
    <cofactor evidence="1">
        <name>pyridoxal 5'-phosphate</name>
        <dbReference type="ChEBI" id="CHEBI:597326"/>
    </cofactor>
</comment>
<feature type="domain" description="BAM-2-like concanavalin A-like" evidence="6">
    <location>
        <begin position="811"/>
        <end position="948"/>
    </location>
</feature>
<feature type="region of interest" description="Disordered" evidence="4">
    <location>
        <begin position="996"/>
        <end position="1016"/>
    </location>
</feature>
<dbReference type="PANTHER" id="PTHR48097">
    <property type="entry name" value="L-THREONINE ALDOLASE-RELATED"/>
    <property type="match status" value="1"/>
</dbReference>
<dbReference type="Gene3D" id="3.40.640.10">
    <property type="entry name" value="Type I PLP-dependent aspartate aminotransferase-like (Major domain)"/>
    <property type="match status" value="1"/>
</dbReference>
<dbReference type="SUPFAM" id="SSF53383">
    <property type="entry name" value="PLP-dependent transferases"/>
    <property type="match status" value="1"/>
</dbReference>
<feature type="domain" description="Aromatic amino acid beta-eliminating lyase/threonine aldolase" evidence="5">
    <location>
        <begin position="60"/>
        <end position="355"/>
    </location>
</feature>
<evidence type="ECO:0000313" key="8">
    <source>
        <dbReference type="Proteomes" id="UP000605970"/>
    </source>
</evidence>
<accession>A0A8S9ZNQ2</accession>
<comment type="similarity">
    <text evidence="2">Belongs to the threonine aldolase family.</text>
</comment>
<comment type="caution">
    <text evidence="7">The sequence shown here is derived from an EMBL/GenBank/DDBJ whole genome shotgun (WGS) entry which is preliminary data.</text>
</comment>
<keyword evidence="3" id="KW-0663">Pyridoxal phosphate</keyword>
<gene>
    <name evidence="7" type="ORF">Mgra_00005491</name>
</gene>
<dbReference type="Pfam" id="PF26430">
    <property type="entry name" value="ConA_BAM2"/>
    <property type="match status" value="1"/>
</dbReference>
<dbReference type="Gene3D" id="3.90.1150.10">
    <property type="entry name" value="Aspartate Aminotransferase, domain 1"/>
    <property type="match status" value="1"/>
</dbReference>
<evidence type="ECO:0000256" key="2">
    <source>
        <dbReference type="ARBA" id="ARBA00006966"/>
    </source>
</evidence>
<dbReference type="Pfam" id="PF01212">
    <property type="entry name" value="Beta_elim_lyase"/>
    <property type="match status" value="1"/>
</dbReference>
<evidence type="ECO:0000259" key="6">
    <source>
        <dbReference type="Pfam" id="PF26430"/>
    </source>
</evidence>
<name>A0A8S9ZNQ2_9BILA</name>
<dbReference type="InterPro" id="IPR015422">
    <property type="entry name" value="PyrdxlP-dep_Trfase_small"/>
</dbReference>
<evidence type="ECO:0000259" key="5">
    <source>
        <dbReference type="Pfam" id="PF01212"/>
    </source>
</evidence>
<dbReference type="InterPro" id="IPR015421">
    <property type="entry name" value="PyrdxlP-dep_Trfase_major"/>
</dbReference>
<dbReference type="EMBL" id="JABEBT010000047">
    <property type="protein sequence ID" value="KAF7635050.1"/>
    <property type="molecule type" value="Genomic_DNA"/>
</dbReference>
<organism evidence="7 8">
    <name type="scientific">Meloidogyne graminicola</name>
    <dbReference type="NCBI Taxonomy" id="189291"/>
    <lineage>
        <taxon>Eukaryota</taxon>
        <taxon>Metazoa</taxon>
        <taxon>Ecdysozoa</taxon>
        <taxon>Nematoda</taxon>
        <taxon>Chromadorea</taxon>
        <taxon>Rhabditida</taxon>
        <taxon>Tylenchina</taxon>
        <taxon>Tylenchomorpha</taxon>
        <taxon>Tylenchoidea</taxon>
        <taxon>Meloidogynidae</taxon>
        <taxon>Meloidogyninae</taxon>
        <taxon>Meloidogyne</taxon>
    </lineage>
</organism>